<dbReference type="Pfam" id="PF00128">
    <property type="entry name" value="Alpha-amylase"/>
    <property type="match status" value="1"/>
</dbReference>
<dbReference type="RefSeq" id="WP_129257997.1">
    <property type="nucleotide sequence ID" value="NZ_SDKC01000001.1"/>
</dbReference>
<organism evidence="3 4">
    <name type="scientific">Blautia faecicola</name>
    <dbReference type="NCBI Taxonomy" id="2509240"/>
    <lineage>
        <taxon>Bacteria</taxon>
        <taxon>Bacillati</taxon>
        <taxon>Bacillota</taxon>
        <taxon>Clostridia</taxon>
        <taxon>Lachnospirales</taxon>
        <taxon>Lachnospiraceae</taxon>
        <taxon>Blautia</taxon>
    </lineage>
</organism>
<dbReference type="InterPro" id="IPR006047">
    <property type="entry name" value="GH13_cat_dom"/>
</dbReference>
<feature type="region of interest" description="Disordered" evidence="1">
    <location>
        <begin position="27"/>
        <end position="133"/>
    </location>
</feature>
<evidence type="ECO:0000256" key="1">
    <source>
        <dbReference type="SAM" id="MobiDB-lite"/>
    </source>
</evidence>
<proteinExistence type="predicted"/>
<dbReference type="PANTHER" id="PTHR10357:SF213">
    <property type="entry name" value="ALPHA AMYLASE CATALYTIC REGION"/>
    <property type="match status" value="1"/>
</dbReference>
<dbReference type="OrthoDB" id="9805159at2"/>
<evidence type="ECO:0000313" key="4">
    <source>
        <dbReference type="Proteomes" id="UP000290106"/>
    </source>
</evidence>
<accession>A0A4Q1RIM1</accession>
<sequence length="744" mass="86733">MKARKKKAAQRAAKRTTEITEKVAANAEDKKAEVVDSTEKTAAAQDTTKKEVKAEPAKEEKKPEVKAEPVKEEKKTEAKVEPVKEEKKPEVKAEPVKEEKKTEAKVEPVKEEKKPEVKAEPVKKETEKAESTKELEQEFERRMAHHYDELKWLYCELYENRMDMFEDLCKNLKNIYMDRKPDLKKQDRVREQNPEWYKKNDILGMMMYVNAFAGNLKGVKEKLDYVQECNVNYLHLMPLLESPEGKSDGGYAVSDFRKVQPELGTMEDLESLADECRKKGISLCMDFVMNHTSEDHEWARRARAGEREYMDRYYFYDNYDVPSQFEQTVPQVFPTTAPGNFTWLDDMKKFVMTTFYPYQWDLNYWNPVVMNEMIYNMLNLTNKGIDVIRIDAVPYIWKQLGTNCRNLPQVHNIVRMMRMICEIVCPGVLLLGEVVMEPEKVVPYFGSVEKPECHMLYNVTTMATTWNTVATRDARLLRQQMDIINRLPKDYVFLNYLRCHDDIGWGLDYGWLGQFGIDEVAHKKYLSDFFTGNYENSFARGELYNADPTSGDARQCGTTASLCGIEKAAYERDEEATKRAIRYDLTLHVYMLTQSGIPVIYSGDEIGQENDYTYHENPKKWDDSRYLHRGDFRWDKAELRHTKGTIPGEMFEGLDKLEKIRKSHPVFESTADCRTVDTWDDSILGLIKEKDGEKLVALFNFSEYDKVAWINEEDGMYEDLISGRQMEARGVQIPAFGCYWLLKK</sequence>
<dbReference type="AlphaFoldDB" id="A0A4Q1RIM1"/>
<feature type="compositionally biased region" description="Basic and acidic residues" evidence="1">
    <location>
        <begin position="27"/>
        <end position="39"/>
    </location>
</feature>
<dbReference type="InterPro" id="IPR017853">
    <property type="entry name" value="GH"/>
</dbReference>
<feature type="compositionally biased region" description="Basic and acidic residues" evidence="1">
    <location>
        <begin position="47"/>
        <end position="133"/>
    </location>
</feature>
<dbReference type="SUPFAM" id="SSF51445">
    <property type="entry name" value="(Trans)glycosidases"/>
    <property type="match status" value="1"/>
</dbReference>
<comment type="caution">
    <text evidence="3">The sequence shown here is derived from an EMBL/GenBank/DDBJ whole genome shotgun (WGS) entry which is preliminary data.</text>
</comment>
<dbReference type="CDD" id="cd11324">
    <property type="entry name" value="AmyAc_Amylosucrase"/>
    <property type="match status" value="1"/>
</dbReference>
<dbReference type="Proteomes" id="UP000290106">
    <property type="component" value="Unassembled WGS sequence"/>
</dbReference>
<gene>
    <name evidence="3" type="ORF">ETP43_10370</name>
</gene>
<dbReference type="Gene3D" id="3.20.20.80">
    <property type="entry name" value="Glycosidases"/>
    <property type="match status" value="1"/>
</dbReference>
<dbReference type="EMBL" id="SDKC01000001">
    <property type="protein sequence ID" value="RXS75580.1"/>
    <property type="molecule type" value="Genomic_DNA"/>
</dbReference>
<protein>
    <submittedName>
        <fullName evidence="3">Amylosucrase</fullName>
    </submittedName>
</protein>
<dbReference type="Gene3D" id="3.90.400.10">
    <property type="entry name" value="Oligo-1,6-glucosidase, Domain 2"/>
    <property type="match status" value="1"/>
</dbReference>
<name>A0A4Q1RIM1_9FIRM</name>
<dbReference type="SMART" id="SM00642">
    <property type="entry name" value="Aamy"/>
    <property type="match status" value="1"/>
</dbReference>
<keyword evidence="4" id="KW-1185">Reference proteome</keyword>
<feature type="domain" description="Glycosyl hydrolase family 13 catalytic" evidence="2">
    <location>
        <begin position="206"/>
        <end position="633"/>
    </location>
</feature>
<evidence type="ECO:0000259" key="2">
    <source>
        <dbReference type="SMART" id="SM00642"/>
    </source>
</evidence>
<dbReference type="InterPro" id="IPR044077">
    <property type="entry name" value="Amylosucrase"/>
</dbReference>
<dbReference type="PANTHER" id="PTHR10357">
    <property type="entry name" value="ALPHA-AMYLASE FAMILY MEMBER"/>
    <property type="match status" value="1"/>
</dbReference>
<dbReference type="Gene3D" id="1.10.1740.10">
    <property type="match status" value="1"/>
</dbReference>
<dbReference type="GO" id="GO:0005975">
    <property type="term" value="P:carbohydrate metabolic process"/>
    <property type="evidence" value="ECO:0007669"/>
    <property type="project" value="InterPro"/>
</dbReference>
<dbReference type="GO" id="GO:0047669">
    <property type="term" value="F:amylosucrase activity"/>
    <property type="evidence" value="ECO:0007669"/>
    <property type="project" value="InterPro"/>
</dbReference>
<evidence type="ECO:0000313" key="3">
    <source>
        <dbReference type="EMBL" id="RXS75580.1"/>
    </source>
</evidence>
<reference evidence="3 4" key="1">
    <citation type="submission" date="2019-01" db="EMBL/GenBank/DDBJ databases">
        <title>Blautia sp. nov. KGMB01111 isolated human feces.</title>
        <authorList>
            <person name="Park J.-E."/>
            <person name="Kim J.-S."/>
            <person name="Park S.-H."/>
        </authorList>
    </citation>
    <scope>NUCLEOTIDE SEQUENCE [LARGE SCALE GENOMIC DNA]</scope>
    <source>
        <strain evidence="3 4">KGMB01111</strain>
    </source>
</reference>
<dbReference type="InterPro" id="IPR045857">
    <property type="entry name" value="O16G_dom_2"/>
</dbReference>